<feature type="region of interest" description="Disordered" evidence="2">
    <location>
        <begin position="124"/>
        <end position="147"/>
    </location>
</feature>
<feature type="region of interest" description="Disordered" evidence="2">
    <location>
        <begin position="431"/>
        <end position="461"/>
    </location>
</feature>
<dbReference type="SUPFAM" id="SSF50969">
    <property type="entry name" value="YVTN repeat-like/Quinoprotein amine dehydrogenase"/>
    <property type="match status" value="1"/>
</dbReference>
<dbReference type="InterPro" id="IPR045111">
    <property type="entry name" value="Vps41/Vps8"/>
</dbReference>
<gene>
    <name evidence="5" type="ORF">PILCRDRAFT_827236</name>
</gene>
<dbReference type="SUPFAM" id="SSF50978">
    <property type="entry name" value="WD40 repeat-like"/>
    <property type="match status" value="1"/>
</dbReference>
<feature type="compositionally biased region" description="Acidic residues" evidence="2">
    <location>
        <begin position="37"/>
        <end position="47"/>
    </location>
</feature>
<dbReference type="OrthoDB" id="289913at2759"/>
<dbReference type="InParanoid" id="A0A0C3ANN5"/>
<evidence type="ECO:0000313" key="6">
    <source>
        <dbReference type="Proteomes" id="UP000054166"/>
    </source>
</evidence>
<dbReference type="Gene3D" id="2.130.10.10">
    <property type="entry name" value="YVTN repeat-like/Quinoprotein amine dehydrogenase"/>
    <property type="match status" value="1"/>
</dbReference>
<dbReference type="STRING" id="765440.A0A0C3ANN5"/>
<dbReference type="GO" id="GO:0006623">
    <property type="term" value="P:protein targeting to vacuole"/>
    <property type="evidence" value="ECO:0007669"/>
    <property type="project" value="InterPro"/>
</dbReference>
<feature type="region of interest" description="Disordered" evidence="2">
    <location>
        <begin position="1"/>
        <end position="86"/>
    </location>
</feature>
<evidence type="ECO:0000313" key="5">
    <source>
        <dbReference type="EMBL" id="KIM75523.1"/>
    </source>
</evidence>
<name>A0A0C3ANN5_PILCF</name>
<dbReference type="HOGENOM" id="CLU_000917_3_1_1"/>
<accession>A0A0C3ANN5</accession>
<evidence type="ECO:0000259" key="3">
    <source>
        <dbReference type="Pfam" id="PF12816"/>
    </source>
</evidence>
<dbReference type="InterPro" id="IPR059070">
    <property type="entry name" value="TPR_VPS8_2"/>
</dbReference>
<reference evidence="6" key="2">
    <citation type="submission" date="2015-01" db="EMBL/GenBank/DDBJ databases">
        <title>Evolutionary Origins and Diversification of the Mycorrhizal Mutualists.</title>
        <authorList>
            <consortium name="DOE Joint Genome Institute"/>
            <consortium name="Mycorrhizal Genomics Consortium"/>
            <person name="Kohler A."/>
            <person name="Kuo A."/>
            <person name="Nagy L.G."/>
            <person name="Floudas D."/>
            <person name="Copeland A."/>
            <person name="Barry K.W."/>
            <person name="Cichocki N."/>
            <person name="Veneault-Fourrey C."/>
            <person name="LaButti K."/>
            <person name="Lindquist E.A."/>
            <person name="Lipzen A."/>
            <person name="Lundell T."/>
            <person name="Morin E."/>
            <person name="Murat C."/>
            <person name="Riley R."/>
            <person name="Ohm R."/>
            <person name="Sun H."/>
            <person name="Tunlid A."/>
            <person name="Henrissat B."/>
            <person name="Grigoriev I.V."/>
            <person name="Hibbett D.S."/>
            <person name="Martin F."/>
        </authorList>
    </citation>
    <scope>NUCLEOTIDE SEQUENCE [LARGE SCALE GENOMIC DNA]</scope>
    <source>
        <strain evidence="6">F 1598</strain>
    </source>
</reference>
<dbReference type="InterPro" id="IPR025941">
    <property type="entry name" value="Vps8_central_dom"/>
</dbReference>
<reference evidence="5 6" key="1">
    <citation type="submission" date="2014-04" db="EMBL/GenBank/DDBJ databases">
        <authorList>
            <consortium name="DOE Joint Genome Institute"/>
            <person name="Kuo A."/>
            <person name="Tarkka M."/>
            <person name="Buscot F."/>
            <person name="Kohler A."/>
            <person name="Nagy L.G."/>
            <person name="Floudas D."/>
            <person name="Copeland A."/>
            <person name="Barry K.W."/>
            <person name="Cichocki N."/>
            <person name="Veneault-Fourrey C."/>
            <person name="LaButti K."/>
            <person name="Lindquist E.A."/>
            <person name="Lipzen A."/>
            <person name="Lundell T."/>
            <person name="Morin E."/>
            <person name="Murat C."/>
            <person name="Sun H."/>
            <person name="Tunlid A."/>
            <person name="Henrissat B."/>
            <person name="Grigoriev I.V."/>
            <person name="Hibbett D.S."/>
            <person name="Martin F."/>
            <person name="Nordberg H.P."/>
            <person name="Cantor M.N."/>
            <person name="Hua S.X."/>
        </authorList>
    </citation>
    <scope>NUCLEOTIDE SEQUENCE [LARGE SCALE GENOMIC DNA]</scope>
    <source>
        <strain evidence="5 6">F 1598</strain>
    </source>
</reference>
<comment type="similarity">
    <text evidence="1">Belongs to the VPS8 family.</text>
</comment>
<dbReference type="Pfam" id="PF25066">
    <property type="entry name" value="TPR_VPS8_2"/>
    <property type="match status" value="1"/>
</dbReference>
<keyword evidence="6" id="KW-1185">Reference proteome</keyword>
<dbReference type="InterPro" id="IPR015943">
    <property type="entry name" value="WD40/YVTN_repeat-like_dom_sf"/>
</dbReference>
<evidence type="ECO:0000259" key="4">
    <source>
        <dbReference type="Pfam" id="PF25066"/>
    </source>
</evidence>
<dbReference type="InterPro" id="IPR011044">
    <property type="entry name" value="Quino_amine_DH_bsu"/>
</dbReference>
<dbReference type="EMBL" id="KN833046">
    <property type="protein sequence ID" value="KIM75523.1"/>
    <property type="molecule type" value="Genomic_DNA"/>
</dbReference>
<evidence type="ECO:0000256" key="1">
    <source>
        <dbReference type="ARBA" id="ARBA00009422"/>
    </source>
</evidence>
<feature type="domain" description="VPS8-like TPR-like repeats" evidence="4">
    <location>
        <begin position="1374"/>
        <end position="1543"/>
    </location>
</feature>
<feature type="compositionally biased region" description="Acidic residues" evidence="2">
    <location>
        <begin position="57"/>
        <end position="74"/>
    </location>
</feature>
<dbReference type="GO" id="GO:0005770">
    <property type="term" value="C:late endosome"/>
    <property type="evidence" value="ECO:0007669"/>
    <property type="project" value="TreeGrafter"/>
</dbReference>
<dbReference type="GO" id="GO:0030897">
    <property type="term" value="C:HOPS complex"/>
    <property type="evidence" value="ECO:0007669"/>
    <property type="project" value="TreeGrafter"/>
</dbReference>
<dbReference type="Pfam" id="PF12816">
    <property type="entry name" value="TPR_Vps8"/>
    <property type="match status" value="1"/>
</dbReference>
<sequence length="1601" mass="177146">MASPPSNADAVSHMNGQKVDEERGHTRNPSYGLSDHDGEENEDDDNAGDYSTRMEELFEEDDEEEPHEGDEDEGFIYTGMDADNSVGDYRSQLRDVLGPELEEEYTEELEVERSLLHEENEKVAFSTDDPQHGDVTSDGTPSTSSTHASLLLTPERMSSPTGMPSKLAKPFLHPTISRLRSYPLQAAQIPSSGSAGTRLSYIFDGVSPSASHLSEISRSSSPFNLNATSNMGSSQNGTIHSDREIFRWTKLRNVGHHIYAKASAKASAVLGSLAFGSPMVMAANGLVCIGTDSGRIFVFDFKQTLKCICGNDASAKTVGPVTAVALSHDHTYVASGHASGHVQVFDLQTPQTPARFVAPTSVAAVTSGRQEGHLLGSRIVSIGFVAGRHTALISADEKGLAFYHSLGKVLFVDASDILRILGKYAEEDVLDSARSSPRPSGSPAQRSLNGSAPPPEPLPFRRRRRIRNGILGMAPLPLGTSPHPTDAYNIVALLTPAKLVIVGLKPSAKTWLRRAREGEEDGLRSRSRWKGTLAWWPSVLPSTTKSALDQKGSTNGKDASVPTTPMLVYSWGSTFYLIRVSEAKVKQTVRNARTGKSSEVEIGTILFEDVGKWNVDDDVLAVQWLNTNQVVALTSTTLDVYDVRSLKLVERVQFDAKSLISPSLGYTANGAIPYSDSVGEVAHSIRVYKGKIFLLGRDEVRVGTLLSWADRILSFVQGGDFLSAIDLARSYYVGEAPGNRNGLPDDPRQRKEVVGEKIHDLMVASARYAFSEDRMTDGTHVTPDGRGVDRTLLFEGLVVTCARACVALGDYEFLFEDLFQQYDDAGISRIFLQQLEAFVLSSDIPSVPPRITQRLVALHEEEGHPDLAERIIWHIDPACLDINQAILLCQTHYLYDALIYVYTRAMRDYVSPVVELIGLTRRVLQYRKSRVAPHDNLDILDDAALEPIIMNAYKIYPYLADVLAGLTYPSEEPLDDEEGFQAKKDVYTFLFFGHSSVWPVGEGGRLVLTADEEGGVEPTYPYARLLLRFDAESFLHALDIAFEDTYLNDESQGVNRLVIIKILLDILSSGSLSPSDKTFVQIFIARNVPKYPQFIQIAPSALHGILIGLAEHLDPSTREDRQLAAEYLLSAYTPHDSHRILRLFEESGFYRILRSWHRQEQQWAPLISAYLHDPDLHPTEIFASVDDVLQTAARSNKGTLPADVLATIDSALRRILEISITCTASLVDKHVPEYHEKALDTLGPGATHEQFVYLHHLLGPPQSEDEEYITAPRETGPSVKVAQHQRHLYISLQCRYHPSAVIEVLKYIPSDLLDWPQVMQICEDKAVYPAVVWAINWRGDPREALSKAEKFEKRLTLSIVQGLSGDGNTSLNQADAIDRAVSSLQEVGRTGIAICLEHSQGLSEVIVPLEDIWFQLLSGQINCVQSLSHTCSEEATSDFASKSEHVELQRRTLSALRSLVQETFGALVSITSTRTVSFPRLFKRLVDTATDAHRSMGTPYTEFRTILTGMLESYRSDGDMLIITKHLIDRDLFETVEEFARQRGRGWTPVYRRTCSYCCQPLLENQKTEPFAQPGTEGSDSNVTVSRTGAIYHSRCLPPES</sequence>
<proteinExistence type="inferred from homology"/>
<dbReference type="InterPro" id="IPR036322">
    <property type="entry name" value="WD40_repeat_dom_sf"/>
</dbReference>
<dbReference type="Proteomes" id="UP000054166">
    <property type="component" value="Unassembled WGS sequence"/>
</dbReference>
<feature type="domain" description="Vacuolar protein sorting-associated protein 8 central" evidence="3">
    <location>
        <begin position="830"/>
        <end position="1042"/>
    </location>
</feature>
<dbReference type="PANTHER" id="PTHR12616:SF8">
    <property type="entry name" value="VACUOLAR PROTEIN SORTING-ASSOCIATED PROTEIN 8 HOMOLOG"/>
    <property type="match status" value="1"/>
</dbReference>
<protein>
    <submittedName>
        <fullName evidence="5">Uncharacterized protein</fullName>
    </submittedName>
</protein>
<dbReference type="PANTHER" id="PTHR12616">
    <property type="entry name" value="VACUOLAR PROTEIN SORTING VPS41"/>
    <property type="match status" value="1"/>
</dbReference>
<feature type="compositionally biased region" description="Low complexity" evidence="2">
    <location>
        <begin position="432"/>
        <end position="447"/>
    </location>
</feature>
<dbReference type="Pfam" id="PF23410">
    <property type="entry name" value="Beta-prop_VPS8"/>
    <property type="match status" value="2"/>
</dbReference>
<organism evidence="5 6">
    <name type="scientific">Piloderma croceum (strain F 1598)</name>
    <dbReference type="NCBI Taxonomy" id="765440"/>
    <lineage>
        <taxon>Eukaryota</taxon>
        <taxon>Fungi</taxon>
        <taxon>Dikarya</taxon>
        <taxon>Basidiomycota</taxon>
        <taxon>Agaricomycotina</taxon>
        <taxon>Agaricomycetes</taxon>
        <taxon>Agaricomycetidae</taxon>
        <taxon>Atheliales</taxon>
        <taxon>Atheliaceae</taxon>
        <taxon>Piloderma</taxon>
    </lineage>
</organism>
<dbReference type="GO" id="GO:0034058">
    <property type="term" value="P:endosomal vesicle fusion"/>
    <property type="evidence" value="ECO:0007669"/>
    <property type="project" value="TreeGrafter"/>
</dbReference>
<evidence type="ECO:0000256" key="2">
    <source>
        <dbReference type="SAM" id="MobiDB-lite"/>
    </source>
</evidence>